<organism evidence="1 2">
    <name type="scientific">Smallanthus sonchifolius</name>
    <dbReference type="NCBI Taxonomy" id="185202"/>
    <lineage>
        <taxon>Eukaryota</taxon>
        <taxon>Viridiplantae</taxon>
        <taxon>Streptophyta</taxon>
        <taxon>Embryophyta</taxon>
        <taxon>Tracheophyta</taxon>
        <taxon>Spermatophyta</taxon>
        <taxon>Magnoliopsida</taxon>
        <taxon>eudicotyledons</taxon>
        <taxon>Gunneridae</taxon>
        <taxon>Pentapetalae</taxon>
        <taxon>asterids</taxon>
        <taxon>campanulids</taxon>
        <taxon>Asterales</taxon>
        <taxon>Asteraceae</taxon>
        <taxon>Asteroideae</taxon>
        <taxon>Heliantheae alliance</taxon>
        <taxon>Millerieae</taxon>
        <taxon>Smallanthus</taxon>
    </lineage>
</organism>
<evidence type="ECO:0000313" key="1">
    <source>
        <dbReference type="EMBL" id="KAI3742189.1"/>
    </source>
</evidence>
<reference evidence="1 2" key="2">
    <citation type="journal article" date="2022" name="Mol. Ecol. Resour.">
        <title>The genomes of chicory, endive, great burdock and yacon provide insights into Asteraceae paleo-polyploidization history and plant inulin production.</title>
        <authorList>
            <person name="Fan W."/>
            <person name="Wang S."/>
            <person name="Wang H."/>
            <person name="Wang A."/>
            <person name="Jiang F."/>
            <person name="Liu H."/>
            <person name="Zhao H."/>
            <person name="Xu D."/>
            <person name="Zhang Y."/>
        </authorList>
    </citation>
    <scope>NUCLEOTIDE SEQUENCE [LARGE SCALE GENOMIC DNA]</scope>
    <source>
        <strain evidence="2">cv. Yunnan</strain>
        <tissue evidence="1">Leaves</tissue>
    </source>
</reference>
<comment type="caution">
    <text evidence="1">The sequence shown here is derived from an EMBL/GenBank/DDBJ whole genome shotgun (WGS) entry which is preliminary data.</text>
</comment>
<protein>
    <submittedName>
        <fullName evidence="1">Uncharacterized protein</fullName>
    </submittedName>
</protein>
<accession>A0ACB9D6G4</accession>
<name>A0ACB9D6G4_9ASTR</name>
<sequence length="279" mass="30904">MNTYDSTKLHLNVLSHRITAPLAVREHLLQIHSDLKSPLIALGSKFVSNGARQNDPRRQEHPLVLHLQAVSHSHKTKQNQASWKPSQTFSDAKKHNKTTILTTETNSFKTLHLKMTIIVCGARGLFIQATCLLGSPTMVEFLSFLVKYLDSGGENGADFFVGPGVEEFFEQFNLHDQEVTPPASKLSIDGIPTVKVSKKDARSDSHCAVCKERLVLGSSAKKLPCKHLYHSACIAPWLAQVNSCPVCRREVTPKGAGGSSRKWGRVRHGSWSFLWPFGS</sequence>
<evidence type="ECO:0000313" key="2">
    <source>
        <dbReference type="Proteomes" id="UP001056120"/>
    </source>
</evidence>
<gene>
    <name evidence="1" type="ORF">L1987_59869</name>
</gene>
<keyword evidence="2" id="KW-1185">Reference proteome</keyword>
<proteinExistence type="predicted"/>
<reference evidence="2" key="1">
    <citation type="journal article" date="2022" name="Mol. Ecol. Resour.">
        <title>The genomes of chicory, endive, great burdock and yacon provide insights into Asteraceae palaeo-polyploidization history and plant inulin production.</title>
        <authorList>
            <person name="Fan W."/>
            <person name="Wang S."/>
            <person name="Wang H."/>
            <person name="Wang A."/>
            <person name="Jiang F."/>
            <person name="Liu H."/>
            <person name="Zhao H."/>
            <person name="Xu D."/>
            <person name="Zhang Y."/>
        </authorList>
    </citation>
    <scope>NUCLEOTIDE SEQUENCE [LARGE SCALE GENOMIC DNA]</scope>
    <source>
        <strain evidence="2">cv. Yunnan</strain>
    </source>
</reference>
<dbReference type="Proteomes" id="UP001056120">
    <property type="component" value="Linkage Group LG20"/>
</dbReference>
<dbReference type="EMBL" id="CM042037">
    <property type="protein sequence ID" value="KAI3742189.1"/>
    <property type="molecule type" value="Genomic_DNA"/>
</dbReference>